<evidence type="ECO:0000256" key="11">
    <source>
        <dbReference type="ARBA" id="ARBA00046076"/>
    </source>
</evidence>
<feature type="compositionally biased region" description="Low complexity" evidence="13">
    <location>
        <begin position="161"/>
        <end position="199"/>
    </location>
</feature>
<dbReference type="InterPro" id="IPR006594">
    <property type="entry name" value="LisH"/>
</dbReference>
<reference evidence="15" key="1">
    <citation type="submission" date="2023-10" db="EMBL/GenBank/DDBJ databases">
        <title>Genome assemblies of two species of porcelain crab, Petrolisthes cinctipes and Petrolisthes manimaculis (Anomura: Porcellanidae).</title>
        <authorList>
            <person name="Angst P."/>
        </authorList>
    </citation>
    <scope>NUCLEOTIDE SEQUENCE</scope>
    <source>
        <strain evidence="15">PB745_01</strain>
        <tissue evidence="15">Gill</tissue>
    </source>
</reference>
<feature type="region of interest" description="Disordered" evidence="13">
    <location>
        <begin position="135"/>
        <end position="211"/>
    </location>
</feature>
<dbReference type="Pfam" id="PF09398">
    <property type="entry name" value="FOP_dimer"/>
    <property type="match status" value="1"/>
</dbReference>
<feature type="region of interest" description="Disordered" evidence="13">
    <location>
        <begin position="235"/>
        <end position="306"/>
    </location>
</feature>
<comment type="caution">
    <text evidence="15">The sequence shown here is derived from an EMBL/GenBank/DDBJ whole genome shotgun (WGS) entry which is preliminary data.</text>
</comment>
<evidence type="ECO:0000256" key="12">
    <source>
        <dbReference type="ARBA" id="ARBA00046373"/>
    </source>
</evidence>
<comment type="subcellular location">
    <subcellularLocation>
        <location evidence="1">Cytoplasm</location>
        <location evidence="1">Cytoskeleton</location>
        <location evidence="1">Cilium basal body</location>
    </subcellularLocation>
    <subcellularLocation>
        <location evidence="2">Cytoplasm</location>
        <location evidence="2">Cytoskeleton</location>
        <location evidence="2">Microtubule organizing center</location>
        <location evidence="2">Centrosome</location>
    </subcellularLocation>
</comment>
<evidence type="ECO:0000256" key="5">
    <source>
        <dbReference type="ARBA" id="ARBA00022553"/>
    </source>
</evidence>
<evidence type="ECO:0000256" key="9">
    <source>
        <dbReference type="ARBA" id="ARBA00041026"/>
    </source>
</evidence>
<dbReference type="AlphaFoldDB" id="A0AAE1GGH0"/>
<evidence type="ECO:0000256" key="4">
    <source>
        <dbReference type="ARBA" id="ARBA00022490"/>
    </source>
</evidence>
<keyword evidence="16" id="KW-1185">Reference proteome</keyword>
<evidence type="ECO:0000313" key="15">
    <source>
        <dbReference type="EMBL" id="KAK3889143.1"/>
    </source>
</evidence>
<protein>
    <recommendedName>
        <fullName evidence="9">Centrosomal protein 43</fullName>
    </recommendedName>
    <alternativeName>
        <fullName evidence="10">FGFR1 oncogene partner</fullName>
    </alternativeName>
</protein>
<comment type="similarity">
    <text evidence="3">Belongs to the CEP43 family.</text>
</comment>
<feature type="compositionally biased region" description="Basic and acidic residues" evidence="13">
    <location>
        <begin position="235"/>
        <end position="254"/>
    </location>
</feature>
<keyword evidence="8" id="KW-0966">Cell projection</keyword>
<dbReference type="PANTHER" id="PTHR15431:SF9">
    <property type="entry name" value="CENTROSOMAL PROTEIN 43"/>
    <property type="match status" value="1"/>
</dbReference>
<keyword evidence="6" id="KW-0970">Cilium biogenesis/degradation</keyword>
<evidence type="ECO:0000256" key="3">
    <source>
        <dbReference type="ARBA" id="ARBA00005385"/>
    </source>
</evidence>
<dbReference type="EMBL" id="JAWQEG010000502">
    <property type="protein sequence ID" value="KAK3889143.1"/>
    <property type="molecule type" value="Genomic_DNA"/>
</dbReference>
<dbReference type="InterPro" id="IPR018993">
    <property type="entry name" value="FOP_dimerisation-dom_N"/>
</dbReference>
<keyword evidence="4" id="KW-0963">Cytoplasm</keyword>
<dbReference type="Proteomes" id="UP001286313">
    <property type="component" value="Unassembled WGS sequence"/>
</dbReference>
<proteinExistence type="inferred from homology"/>
<feature type="compositionally biased region" description="Acidic residues" evidence="13">
    <location>
        <begin position="255"/>
        <end position="273"/>
    </location>
</feature>
<feature type="domain" description="FGFR1 oncogene partner (FOP) N-terminal dimerisation" evidence="14">
    <location>
        <begin position="49"/>
        <end position="129"/>
    </location>
</feature>
<dbReference type="Gene3D" id="1.20.960.40">
    <property type="match status" value="1"/>
</dbReference>
<gene>
    <name evidence="15" type="ORF">Pcinc_006834</name>
</gene>
<organism evidence="15 16">
    <name type="scientific">Petrolisthes cinctipes</name>
    <name type="common">Flat porcelain crab</name>
    <dbReference type="NCBI Taxonomy" id="88211"/>
    <lineage>
        <taxon>Eukaryota</taxon>
        <taxon>Metazoa</taxon>
        <taxon>Ecdysozoa</taxon>
        <taxon>Arthropoda</taxon>
        <taxon>Crustacea</taxon>
        <taxon>Multicrustacea</taxon>
        <taxon>Malacostraca</taxon>
        <taxon>Eumalacostraca</taxon>
        <taxon>Eucarida</taxon>
        <taxon>Decapoda</taxon>
        <taxon>Pleocyemata</taxon>
        <taxon>Anomura</taxon>
        <taxon>Galatheoidea</taxon>
        <taxon>Porcellanidae</taxon>
        <taxon>Petrolisthes</taxon>
    </lineage>
</organism>
<accession>A0AAE1GGH0</accession>
<evidence type="ECO:0000256" key="8">
    <source>
        <dbReference type="ARBA" id="ARBA00023273"/>
    </source>
</evidence>
<name>A0AAE1GGH0_PETCI</name>
<dbReference type="PANTHER" id="PTHR15431">
    <property type="entry name" value="FGFR1 ONCOGENE PARTNER/LISH DOMAIN-CONTAINING PROTEIN"/>
    <property type="match status" value="1"/>
</dbReference>
<dbReference type="PROSITE" id="PS50896">
    <property type="entry name" value="LISH"/>
    <property type="match status" value="1"/>
</dbReference>
<comment type="subunit">
    <text evidence="12">Homodimer. Part of a ternary complex that contains CEP350, CEP43 and MAPRE1. Interacts directly with CEP350 and MAPRE1. Interacts with CEP19. Interacts (via N-terminus) with CEP350 (via C-terminus).</text>
</comment>
<evidence type="ECO:0000313" key="16">
    <source>
        <dbReference type="Proteomes" id="UP001286313"/>
    </source>
</evidence>
<evidence type="ECO:0000256" key="2">
    <source>
        <dbReference type="ARBA" id="ARBA00004300"/>
    </source>
</evidence>
<dbReference type="GO" id="GO:0034453">
    <property type="term" value="P:microtubule anchoring"/>
    <property type="evidence" value="ECO:0007669"/>
    <property type="project" value="InterPro"/>
</dbReference>
<dbReference type="GO" id="GO:0030030">
    <property type="term" value="P:cell projection organization"/>
    <property type="evidence" value="ECO:0007669"/>
    <property type="project" value="UniProtKB-KW"/>
</dbReference>
<dbReference type="GO" id="GO:0005813">
    <property type="term" value="C:centrosome"/>
    <property type="evidence" value="ECO:0007669"/>
    <property type="project" value="UniProtKB-SubCell"/>
</dbReference>
<evidence type="ECO:0000256" key="10">
    <source>
        <dbReference type="ARBA" id="ARBA00042293"/>
    </source>
</evidence>
<sequence length="306" mass="33464">MSIEEEEDASLKELVMKTLHTSGVLGKIQAQLRASVFLALEEEFRDKNVPLVSQATQELLATPEGSTAAALVHDFLHTLGLDFSLAVFAPESGHPSTWPLPPTDSLATHLRLTQDRKGSRTPLLVELVRERQGGITEENGDLASLHSNKSCSSNKEDHSASHSNNNSTGNSSQIHKSHSSLSSHSPSQDASQLSSQLSQTAANISKQQERNDTQIIPDLAADEIKQDAVNCLNGDKHYEDDFSSMSEKEEREKDDGDYEEDEVTEDIDEDISLDDLINSSNSAASDNTKDQPLSQISNPPDYQEVL</sequence>
<keyword evidence="7" id="KW-0206">Cytoskeleton</keyword>
<keyword evidence="5" id="KW-0597">Phosphoprotein</keyword>
<evidence type="ECO:0000259" key="14">
    <source>
        <dbReference type="Pfam" id="PF09398"/>
    </source>
</evidence>
<comment type="function">
    <text evidence="11">Required for anchoring microtubules to the centrosomes. Required for ciliation.</text>
</comment>
<feature type="compositionally biased region" description="Polar residues" evidence="13">
    <location>
        <begin position="283"/>
        <end position="300"/>
    </location>
</feature>
<evidence type="ECO:0000256" key="13">
    <source>
        <dbReference type="SAM" id="MobiDB-lite"/>
    </source>
</evidence>
<evidence type="ECO:0000256" key="1">
    <source>
        <dbReference type="ARBA" id="ARBA00004120"/>
    </source>
</evidence>
<evidence type="ECO:0000256" key="7">
    <source>
        <dbReference type="ARBA" id="ARBA00023212"/>
    </source>
</evidence>
<evidence type="ECO:0000256" key="6">
    <source>
        <dbReference type="ARBA" id="ARBA00022794"/>
    </source>
</evidence>